<dbReference type="Pfam" id="PF14246">
    <property type="entry name" value="TetR_C_7"/>
    <property type="match status" value="1"/>
</dbReference>
<gene>
    <name evidence="6" type="ORF">GGD53_004651</name>
</gene>
<dbReference type="InterPro" id="IPR001647">
    <property type="entry name" value="HTH_TetR"/>
</dbReference>
<keyword evidence="3" id="KW-0804">Transcription</keyword>
<dbReference type="Gene3D" id="1.10.357.10">
    <property type="entry name" value="Tetracycline Repressor, domain 2"/>
    <property type="match status" value="1"/>
</dbReference>
<keyword evidence="2 4" id="KW-0238">DNA-binding</keyword>
<dbReference type="AlphaFoldDB" id="A0A7W6VQX5"/>
<evidence type="ECO:0000313" key="7">
    <source>
        <dbReference type="Proteomes" id="UP000524492"/>
    </source>
</evidence>
<protein>
    <submittedName>
        <fullName evidence="6">AcrR family transcriptional regulator</fullName>
    </submittedName>
</protein>
<evidence type="ECO:0000256" key="2">
    <source>
        <dbReference type="ARBA" id="ARBA00023125"/>
    </source>
</evidence>
<dbReference type="SUPFAM" id="SSF46689">
    <property type="entry name" value="Homeodomain-like"/>
    <property type="match status" value="1"/>
</dbReference>
<dbReference type="InterPro" id="IPR050109">
    <property type="entry name" value="HTH-type_TetR-like_transc_reg"/>
</dbReference>
<dbReference type="InterPro" id="IPR036271">
    <property type="entry name" value="Tet_transcr_reg_TetR-rel_C_sf"/>
</dbReference>
<dbReference type="EMBL" id="JACIFV010000019">
    <property type="protein sequence ID" value="MBB4194472.1"/>
    <property type="molecule type" value="Genomic_DNA"/>
</dbReference>
<dbReference type="Pfam" id="PF00440">
    <property type="entry name" value="TetR_N"/>
    <property type="match status" value="1"/>
</dbReference>
<dbReference type="GO" id="GO:0000976">
    <property type="term" value="F:transcription cis-regulatory region binding"/>
    <property type="evidence" value="ECO:0007669"/>
    <property type="project" value="TreeGrafter"/>
</dbReference>
<proteinExistence type="predicted"/>
<keyword evidence="1" id="KW-0805">Transcription regulation</keyword>
<accession>A0A7W6VQX5</accession>
<feature type="domain" description="HTH tetR-type" evidence="5">
    <location>
        <begin position="6"/>
        <end position="66"/>
    </location>
</feature>
<dbReference type="InterPro" id="IPR039536">
    <property type="entry name" value="TetR_C_Proteobacteria"/>
</dbReference>
<dbReference type="Gene3D" id="1.10.10.60">
    <property type="entry name" value="Homeodomain-like"/>
    <property type="match status" value="1"/>
</dbReference>
<dbReference type="PANTHER" id="PTHR30055">
    <property type="entry name" value="HTH-TYPE TRANSCRIPTIONAL REGULATOR RUTR"/>
    <property type="match status" value="1"/>
</dbReference>
<dbReference type="Proteomes" id="UP000524492">
    <property type="component" value="Unassembled WGS sequence"/>
</dbReference>
<dbReference type="RefSeq" id="WP_184459110.1">
    <property type="nucleotide sequence ID" value="NZ_JACIFV010000019.1"/>
</dbReference>
<evidence type="ECO:0000256" key="1">
    <source>
        <dbReference type="ARBA" id="ARBA00023015"/>
    </source>
</evidence>
<keyword evidence="7" id="KW-1185">Reference proteome</keyword>
<dbReference type="PANTHER" id="PTHR30055:SF146">
    <property type="entry name" value="HTH-TYPE TRANSCRIPTIONAL DUAL REGULATOR CECR"/>
    <property type="match status" value="1"/>
</dbReference>
<dbReference type="GO" id="GO:0003700">
    <property type="term" value="F:DNA-binding transcription factor activity"/>
    <property type="evidence" value="ECO:0007669"/>
    <property type="project" value="TreeGrafter"/>
</dbReference>
<evidence type="ECO:0000259" key="5">
    <source>
        <dbReference type="PROSITE" id="PS50977"/>
    </source>
</evidence>
<evidence type="ECO:0000313" key="6">
    <source>
        <dbReference type="EMBL" id="MBB4194472.1"/>
    </source>
</evidence>
<dbReference type="SUPFAM" id="SSF48498">
    <property type="entry name" value="Tetracyclin repressor-like, C-terminal domain"/>
    <property type="match status" value="1"/>
</dbReference>
<sequence length="200" mass="22089">MRVKTEKKKNEIISIAGELFLSQGYGSVSMATIAAAVGGSKGTLYGYFSSKEEVFAAFVVSAGQQRWEEFIALEEVPASVEARLMALARRYLRFLLSNEIMSVNRLVIAEAGRFPELGKIFYDNGPKSVIGVIASTLQQSAETGELTIDDPVSEAWRFKSLCEARLVEQCLWGIRSNVTDAEIMENVRPACAIFLKSHRP</sequence>
<dbReference type="FunFam" id="1.10.10.60:FF:000141">
    <property type="entry name" value="TetR family transcriptional regulator"/>
    <property type="match status" value="1"/>
</dbReference>
<dbReference type="InterPro" id="IPR009057">
    <property type="entry name" value="Homeodomain-like_sf"/>
</dbReference>
<dbReference type="PRINTS" id="PR00455">
    <property type="entry name" value="HTHTETR"/>
</dbReference>
<feature type="DNA-binding region" description="H-T-H motif" evidence="4">
    <location>
        <begin position="29"/>
        <end position="48"/>
    </location>
</feature>
<evidence type="ECO:0000256" key="3">
    <source>
        <dbReference type="ARBA" id="ARBA00023163"/>
    </source>
</evidence>
<reference evidence="6 7" key="1">
    <citation type="submission" date="2020-08" db="EMBL/GenBank/DDBJ databases">
        <title>Genomic Encyclopedia of Type Strains, Phase IV (KMG-V): Genome sequencing to study the core and pangenomes of soil and plant-associated prokaryotes.</title>
        <authorList>
            <person name="Whitman W."/>
        </authorList>
    </citation>
    <scope>NUCLEOTIDE SEQUENCE [LARGE SCALE GENOMIC DNA]</scope>
    <source>
        <strain evidence="6 7">SEMIA 4074</strain>
    </source>
</reference>
<name>A0A7W6VQX5_9HYPH</name>
<evidence type="ECO:0000256" key="4">
    <source>
        <dbReference type="PROSITE-ProRule" id="PRU00335"/>
    </source>
</evidence>
<organism evidence="6 7">
    <name type="scientific">Rhizobium aethiopicum</name>
    <dbReference type="NCBI Taxonomy" id="1138170"/>
    <lineage>
        <taxon>Bacteria</taxon>
        <taxon>Pseudomonadati</taxon>
        <taxon>Pseudomonadota</taxon>
        <taxon>Alphaproteobacteria</taxon>
        <taxon>Hyphomicrobiales</taxon>
        <taxon>Rhizobiaceae</taxon>
        <taxon>Rhizobium/Agrobacterium group</taxon>
        <taxon>Rhizobium</taxon>
    </lineage>
</organism>
<comment type="caution">
    <text evidence="6">The sequence shown here is derived from an EMBL/GenBank/DDBJ whole genome shotgun (WGS) entry which is preliminary data.</text>
</comment>
<dbReference type="PROSITE" id="PS50977">
    <property type="entry name" value="HTH_TETR_2"/>
    <property type="match status" value="1"/>
</dbReference>